<evidence type="ECO:0000313" key="9">
    <source>
        <dbReference type="RefSeq" id="XP_016648279.1"/>
    </source>
</evidence>
<dbReference type="Pfam" id="PF00067">
    <property type="entry name" value="p450"/>
    <property type="match status" value="2"/>
</dbReference>
<comment type="cofactor">
    <cofactor evidence="1">
        <name>heme</name>
        <dbReference type="ChEBI" id="CHEBI:30413"/>
    </cofactor>
</comment>
<evidence type="ECO:0000313" key="8">
    <source>
        <dbReference type="Proteomes" id="UP000694861"/>
    </source>
</evidence>
<dbReference type="PRINTS" id="PR00385">
    <property type="entry name" value="P450"/>
</dbReference>
<evidence type="ECO:0000256" key="3">
    <source>
        <dbReference type="ARBA" id="ARBA00022617"/>
    </source>
</evidence>
<reference evidence="8" key="1">
    <citation type="journal article" date="2012" name="Nat. Commun.">
        <title>The genome of Prunus mume.</title>
        <authorList>
            <person name="Zhang Q."/>
            <person name="Chen W."/>
            <person name="Sun L."/>
            <person name="Zhao F."/>
            <person name="Huang B."/>
            <person name="Yang W."/>
            <person name="Tao Y."/>
            <person name="Wang J."/>
            <person name="Yuan Z."/>
            <person name="Fan G."/>
            <person name="Xing Z."/>
            <person name="Han C."/>
            <person name="Pan H."/>
            <person name="Zhong X."/>
            <person name="Shi W."/>
            <person name="Liang X."/>
            <person name="Du D."/>
            <person name="Sun F."/>
            <person name="Xu Z."/>
            <person name="Hao R."/>
            <person name="Lv T."/>
            <person name="Lv Y."/>
            <person name="Zheng Z."/>
            <person name="Sun M."/>
            <person name="Luo L."/>
            <person name="Cai M."/>
            <person name="Gao Y."/>
            <person name="Wang J."/>
            <person name="Yin Y."/>
            <person name="Xu X."/>
            <person name="Cheng T."/>
            <person name="Wang J."/>
        </authorList>
    </citation>
    <scope>NUCLEOTIDE SEQUENCE [LARGE SCALE GENOMIC DNA]</scope>
</reference>
<keyword evidence="4" id="KW-0479">Metal-binding</keyword>
<dbReference type="Proteomes" id="UP000694861">
    <property type="component" value="Linkage group LG3"/>
</dbReference>
<gene>
    <name evidence="9" type="primary">LOC103326726</name>
</gene>
<name>A0ABM1LLK2_PRUMU</name>
<evidence type="ECO:0000256" key="2">
    <source>
        <dbReference type="ARBA" id="ARBA00010617"/>
    </source>
</evidence>
<evidence type="ECO:0000256" key="6">
    <source>
        <dbReference type="ARBA" id="ARBA00023004"/>
    </source>
</evidence>
<keyword evidence="7" id="KW-0503">Monooxygenase</keyword>
<evidence type="ECO:0000256" key="1">
    <source>
        <dbReference type="ARBA" id="ARBA00001971"/>
    </source>
</evidence>
<dbReference type="SUPFAM" id="SSF48264">
    <property type="entry name" value="Cytochrome P450"/>
    <property type="match status" value="1"/>
</dbReference>
<keyword evidence="6" id="KW-0408">Iron</keyword>
<dbReference type="PANTHER" id="PTHR24296">
    <property type="entry name" value="CYTOCHROME P450"/>
    <property type="match status" value="1"/>
</dbReference>
<dbReference type="GeneID" id="103326726"/>
<proteinExistence type="inferred from homology"/>
<organism evidence="8 9">
    <name type="scientific">Prunus mume</name>
    <name type="common">Japanese apricot</name>
    <name type="synonym">Armeniaca mume</name>
    <dbReference type="NCBI Taxonomy" id="102107"/>
    <lineage>
        <taxon>Eukaryota</taxon>
        <taxon>Viridiplantae</taxon>
        <taxon>Streptophyta</taxon>
        <taxon>Embryophyta</taxon>
        <taxon>Tracheophyta</taxon>
        <taxon>Spermatophyta</taxon>
        <taxon>Magnoliopsida</taxon>
        <taxon>eudicotyledons</taxon>
        <taxon>Gunneridae</taxon>
        <taxon>Pentapetalae</taxon>
        <taxon>rosids</taxon>
        <taxon>fabids</taxon>
        <taxon>Rosales</taxon>
        <taxon>Rosaceae</taxon>
        <taxon>Amygdaloideae</taxon>
        <taxon>Amygdaleae</taxon>
        <taxon>Prunus</taxon>
    </lineage>
</organism>
<dbReference type="InterPro" id="IPR036396">
    <property type="entry name" value="Cyt_P450_sf"/>
</dbReference>
<sequence length="420" mass="48201">MLSQTPSSPLQVKTLLNLSHDIYIDNPLKVVHLLLSNFPNYMKGSCLYDVLHDLLIHGIFSVDGNLWTIQCKIASHEFNTKSLKHFISNIVNSKISNHLIIYLSKICDKNRVIDLQNMLQKFGFDNICNVALGTDPACLYLENMNHTRSMSGLSFAKCFDDTVDICSSRLMSPLSLVWKMKRFFNIGYEKLFKQVTEEINKYAIEIIELKKAKSDVVKDGDLLSRFVSSSANIEFHNVEHKRRFLRDIVINFILAGRDNTSLALTWFFWLISGHLKKLHYLHAALSESMQLFPSVPINLRLTVDDEVLPDGFLVRKGWFANYSAYAMEFKPERWLDGDGVFQPSYQFRFPMFHCGPSMCLGKEMAYVQMKSVVAAVMYEFEVVVVNGGATAKKMMNPPYILSLVLKMKGRLAVRLHKRQR</sequence>
<evidence type="ECO:0000256" key="4">
    <source>
        <dbReference type="ARBA" id="ARBA00022723"/>
    </source>
</evidence>
<dbReference type="PRINTS" id="PR00463">
    <property type="entry name" value="EP450I"/>
</dbReference>
<protein>
    <submittedName>
        <fullName evidence="9">Cytochrome P450 94A1-like</fullName>
    </submittedName>
</protein>
<keyword evidence="3" id="KW-0349">Heme</keyword>
<dbReference type="Gene3D" id="1.10.630.10">
    <property type="entry name" value="Cytochrome P450"/>
    <property type="match status" value="1"/>
</dbReference>
<dbReference type="InterPro" id="IPR001128">
    <property type="entry name" value="Cyt_P450"/>
</dbReference>
<accession>A0ABM1LLK2</accession>
<dbReference type="InterPro" id="IPR002401">
    <property type="entry name" value="Cyt_P450_E_grp-I"/>
</dbReference>
<dbReference type="RefSeq" id="XP_016648279.1">
    <property type="nucleotide sequence ID" value="XM_016792793.1"/>
</dbReference>
<comment type="similarity">
    <text evidence="2">Belongs to the cytochrome P450 family.</text>
</comment>
<reference evidence="9" key="2">
    <citation type="submission" date="2025-08" db="UniProtKB">
        <authorList>
            <consortium name="RefSeq"/>
        </authorList>
    </citation>
    <scope>IDENTIFICATION</scope>
</reference>
<keyword evidence="8" id="KW-1185">Reference proteome</keyword>
<keyword evidence="5" id="KW-0560">Oxidoreductase</keyword>
<evidence type="ECO:0000256" key="5">
    <source>
        <dbReference type="ARBA" id="ARBA00023002"/>
    </source>
</evidence>
<evidence type="ECO:0000256" key="7">
    <source>
        <dbReference type="ARBA" id="ARBA00023033"/>
    </source>
</evidence>